<accession>A0A7D3R293</accession>
<gene>
    <name evidence="2" type="ORF">Fadolivirus_2_15</name>
</gene>
<proteinExistence type="predicted"/>
<protein>
    <submittedName>
        <fullName evidence="2">Uncharacterized protein</fullName>
    </submittedName>
</protein>
<reference evidence="2" key="1">
    <citation type="submission" date="2020-04" db="EMBL/GenBank/DDBJ databases">
        <title>Advantages and limits of metagenomic assembly and binning of a giant virus.</title>
        <authorList>
            <person name="Schulz F."/>
            <person name="Andreani J."/>
            <person name="Francis R."/>
            <person name="Boudjemaa H."/>
            <person name="Bou Khalil J.Y."/>
            <person name="Lee J."/>
            <person name="La Scola B."/>
            <person name="Woyke T."/>
        </authorList>
    </citation>
    <scope>NUCLEOTIDE SEQUENCE</scope>
    <source>
        <strain evidence="2">FV2/VV64</strain>
    </source>
</reference>
<evidence type="ECO:0000256" key="1">
    <source>
        <dbReference type="SAM" id="MobiDB-lite"/>
    </source>
</evidence>
<name>A0A7D3R293_9VIRU</name>
<dbReference type="EMBL" id="MT418681">
    <property type="protein sequence ID" value="QKF94901.1"/>
    <property type="molecule type" value="Genomic_DNA"/>
</dbReference>
<feature type="region of interest" description="Disordered" evidence="1">
    <location>
        <begin position="1"/>
        <end position="22"/>
    </location>
</feature>
<organism evidence="2">
    <name type="scientific">Fadolivirus 2</name>
    <dbReference type="NCBI Taxonomy" id="2740747"/>
    <lineage>
        <taxon>Viruses</taxon>
        <taxon>Varidnaviria</taxon>
        <taxon>Bamfordvirae</taxon>
        <taxon>Nucleocytoviricota</taxon>
        <taxon>Megaviricetes</taxon>
        <taxon>Imitervirales</taxon>
        <taxon>Mimiviridae</taxon>
        <taxon>Klosneuvirinae</taxon>
        <taxon>Fadolivirus</taxon>
    </lineage>
</organism>
<evidence type="ECO:0000313" key="2">
    <source>
        <dbReference type="EMBL" id="QKF94901.1"/>
    </source>
</evidence>
<sequence length="271" mass="30581">MDKQEEIPVDESGEPKRQPETEFCPSPSFQLFPDSPVIKFPLGPTGVTDHFPVPKQLMSSWLLEGTVESLRDLCRKHETLFVGCVGYQDKQGHDIDCQLGATGSPVHNCMVCYRCKKCDYCPECLTCSGSRTCNECKKCKFCNGCPNYKCNENPMDAACRELSEEMSFSSSQLIQLAVKKGKYRTVYHYSAKVSDGLCRHTAVKPGYLDIKSQKCVMFVIGTQEEMISHFRGVTMSQGTENIGYFLAIRLDVALAMAEQTTKEKKEWIWKQ</sequence>